<name>A0A2P2PSD9_RHIMU</name>
<accession>A0A2P2PSD9</accession>
<organism evidence="1">
    <name type="scientific">Rhizophora mucronata</name>
    <name type="common">Asiatic mangrove</name>
    <dbReference type="NCBI Taxonomy" id="61149"/>
    <lineage>
        <taxon>Eukaryota</taxon>
        <taxon>Viridiplantae</taxon>
        <taxon>Streptophyta</taxon>
        <taxon>Embryophyta</taxon>
        <taxon>Tracheophyta</taxon>
        <taxon>Spermatophyta</taxon>
        <taxon>Magnoliopsida</taxon>
        <taxon>eudicotyledons</taxon>
        <taxon>Gunneridae</taxon>
        <taxon>Pentapetalae</taxon>
        <taxon>rosids</taxon>
        <taxon>fabids</taxon>
        <taxon>Malpighiales</taxon>
        <taxon>Rhizophoraceae</taxon>
        <taxon>Rhizophora</taxon>
    </lineage>
</organism>
<dbReference type="EMBL" id="GGEC01077170">
    <property type="protein sequence ID" value="MBX57654.1"/>
    <property type="molecule type" value="Transcribed_RNA"/>
</dbReference>
<proteinExistence type="predicted"/>
<protein>
    <submittedName>
        <fullName evidence="1">Uncharacterized protein</fullName>
    </submittedName>
</protein>
<evidence type="ECO:0000313" key="1">
    <source>
        <dbReference type="EMBL" id="MBX57654.1"/>
    </source>
</evidence>
<sequence length="63" mass="7243">MPGLLCLDCRDFIRAALVVGKSCFLVHRTFFRSLFFFVALHTYSSLSGRDLEFGIFFLNVISF</sequence>
<dbReference type="AlphaFoldDB" id="A0A2P2PSD9"/>
<reference evidence="1" key="1">
    <citation type="submission" date="2018-02" db="EMBL/GenBank/DDBJ databases">
        <title>Rhizophora mucronata_Transcriptome.</title>
        <authorList>
            <person name="Meera S.P."/>
            <person name="Sreeshan A."/>
            <person name="Augustine A."/>
        </authorList>
    </citation>
    <scope>NUCLEOTIDE SEQUENCE</scope>
    <source>
        <tissue evidence="1">Leaf</tissue>
    </source>
</reference>